<keyword evidence="4" id="KW-1185">Reference proteome</keyword>
<gene>
    <name evidence="3" type="primary">DUSP1</name>
    <name evidence="3" type="ORF">K7432_005784</name>
</gene>
<dbReference type="Gene3D" id="3.90.190.10">
    <property type="entry name" value="Protein tyrosine phosphatase superfamily"/>
    <property type="match status" value="1"/>
</dbReference>
<proteinExistence type="predicted"/>
<reference evidence="3 4" key="1">
    <citation type="submission" date="2023-04" db="EMBL/GenBank/DDBJ databases">
        <title>Genome of Basidiobolus ranarum AG-B5.</title>
        <authorList>
            <person name="Stajich J.E."/>
            <person name="Carter-House D."/>
            <person name="Gryganskyi A."/>
        </authorList>
    </citation>
    <scope>NUCLEOTIDE SEQUENCE [LARGE SCALE GENOMIC DNA]</scope>
    <source>
        <strain evidence="3 4">AG-B5</strain>
    </source>
</reference>
<evidence type="ECO:0000313" key="4">
    <source>
        <dbReference type="Proteomes" id="UP001479436"/>
    </source>
</evidence>
<dbReference type="Proteomes" id="UP001479436">
    <property type="component" value="Unassembled WGS sequence"/>
</dbReference>
<dbReference type="InterPro" id="IPR020422">
    <property type="entry name" value="TYR_PHOSPHATASE_DUAL_dom"/>
</dbReference>
<feature type="domain" description="Tyrosine specific protein phosphatases" evidence="2">
    <location>
        <begin position="71"/>
        <end position="134"/>
    </location>
</feature>
<dbReference type="PANTHER" id="PTHR46377">
    <property type="entry name" value="DUAL SPECIFICITY PROTEIN PHOSPHATASE 19"/>
    <property type="match status" value="1"/>
</dbReference>
<dbReference type="InterPro" id="IPR000387">
    <property type="entry name" value="Tyr_Pase_dom"/>
</dbReference>
<dbReference type="PROSITE" id="PS50056">
    <property type="entry name" value="TYR_PHOSPHATASE_2"/>
    <property type="match status" value="1"/>
</dbReference>
<sequence length="181" mass="21039">MIPLDGNIDISRMASYVSTRLWLGTRQAAGSVEFLEEHNITHILVVGRNLAPAFPYKFVYETIPVLDRDEENILQYFDQAFEFINSAIIQSPYNTVLIHCSMGISSSAAIAVAYLMRRYQLRFEHALERIRQCRKCVCPNQNFRRQLALYESMNYRVRKMSFSYIKFSTAMAFEKNRGTLV</sequence>
<dbReference type="SMART" id="SM00195">
    <property type="entry name" value="DSPc"/>
    <property type="match status" value="1"/>
</dbReference>
<dbReference type="Pfam" id="PF00782">
    <property type="entry name" value="DSPc"/>
    <property type="match status" value="1"/>
</dbReference>
<dbReference type="PANTHER" id="PTHR46377:SF1">
    <property type="entry name" value="DUAL SPECIFICITY PROTEIN PHOSPHATASE 19"/>
    <property type="match status" value="1"/>
</dbReference>
<accession>A0ABR2W2L1</accession>
<dbReference type="EMBL" id="JASJQH010007113">
    <property type="protein sequence ID" value="KAK9718030.1"/>
    <property type="molecule type" value="Genomic_DNA"/>
</dbReference>
<evidence type="ECO:0000259" key="1">
    <source>
        <dbReference type="PROSITE" id="PS50054"/>
    </source>
</evidence>
<dbReference type="SUPFAM" id="SSF52799">
    <property type="entry name" value="(Phosphotyrosine protein) phosphatases II"/>
    <property type="match status" value="1"/>
</dbReference>
<dbReference type="InterPro" id="IPR000340">
    <property type="entry name" value="Dual-sp_phosphatase_cat-dom"/>
</dbReference>
<evidence type="ECO:0000259" key="2">
    <source>
        <dbReference type="PROSITE" id="PS50056"/>
    </source>
</evidence>
<dbReference type="InterPro" id="IPR029021">
    <property type="entry name" value="Prot-tyrosine_phosphatase-like"/>
</dbReference>
<feature type="domain" description="Tyrosine-protein phosphatase" evidence="1">
    <location>
        <begin position="13"/>
        <end position="156"/>
    </location>
</feature>
<comment type="caution">
    <text evidence="3">The sequence shown here is derived from an EMBL/GenBank/DDBJ whole genome shotgun (WGS) entry which is preliminary data.</text>
</comment>
<organism evidence="3 4">
    <name type="scientific">Basidiobolus ranarum</name>
    <dbReference type="NCBI Taxonomy" id="34480"/>
    <lineage>
        <taxon>Eukaryota</taxon>
        <taxon>Fungi</taxon>
        <taxon>Fungi incertae sedis</taxon>
        <taxon>Zoopagomycota</taxon>
        <taxon>Entomophthoromycotina</taxon>
        <taxon>Basidiobolomycetes</taxon>
        <taxon>Basidiobolales</taxon>
        <taxon>Basidiobolaceae</taxon>
        <taxon>Basidiobolus</taxon>
    </lineage>
</organism>
<name>A0ABR2W2L1_9FUNG</name>
<dbReference type="PROSITE" id="PS50054">
    <property type="entry name" value="TYR_PHOSPHATASE_DUAL"/>
    <property type="match status" value="1"/>
</dbReference>
<dbReference type="CDD" id="cd14498">
    <property type="entry name" value="DSP"/>
    <property type="match status" value="1"/>
</dbReference>
<protein>
    <submittedName>
        <fullName evidence="3">Dual specificity protein phosphatase 1</fullName>
    </submittedName>
</protein>
<evidence type="ECO:0000313" key="3">
    <source>
        <dbReference type="EMBL" id="KAK9718030.1"/>
    </source>
</evidence>